<sequence length="630" mass="72197">METAGASPVAKAAMLRGEPINESSRESEIYDSLPHEGSFRLLRLLHGSEEDPIQCELFLERLGRHPRYEAISYVWGDPNVCEKIHINGHPLQITKNLEWALRRVRDSSENKILWCDAIRIDQSNVKERGHQVANMGKIYKIAQRVLISFGDDSEDTVRGAAEAIDSLHQHVNELLERYGEWFALPHISDADMAALDHLNWKALSQLTLQEWFRRAWVWQEVGLARQATIFYGNTEVDWGSLMTVFKWLFHRGRALTTYKYQLSFDRTFDLWVSYDLDGRGLRDSDGRLWGSRKFIQCLQISRELKSSDARDRVYAFLNHPLLDFSIDPDYARTAPTVYIDLVAAWINQKFDLDILSLLEHSTRPEYLEEDRFPSWCPRWDVAPSYKVQILHAGFEASDGRHPELTVVNGTQLIVRGVLLDHVQTGRPQLDDLTNFFTYGDMDRIETTKGKEGYSVSDLYHDVLKQVQSKPIPYSNEVADVKRALVFTLIGDWIFRHTVSSLVLEPGDTEFDAICDSFDAYIAGSYRNDINSSNPESTSVRPEVFLGNAALKCLNRRFFITDSGYFGLGPWILEEGDVCCVIFGAKVPFILRPLGDSKYLMIGECYLHMMHGEAITLMREGKVNEETFTLI</sequence>
<dbReference type="InterPro" id="IPR010730">
    <property type="entry name" value="HET"/>
</dbReference>
<dbReference type="Proteomes" id="UP000799772">
    <property type="component" value="Unassembled WGS sequence"/>
</dbReference>
<dbReference type="PANTHER" id="PTHR24148:SF64">
    <property type="entry name" value="HETEROKARYON INCOMPATIBILITY DOMAIN-CONTAINING PROTEIN"/>
    <property type="match status" value="1"/>
</dbReference>
<reference evidence="3" key="1">
    <citation type="journal article" date="2020" name="Stud. Mycol.">
        <title>101 Dothideomycetes genomes: a test case for predicting lifestyles and emergence of pathogens.</title>
        <authorList>
            <person name="Haridas S."/>
            <person name="Albert R."/>
            <person name="Binder M."/>
            <person name="Bloem J."/>
            <person name="Labutti K."/>
            <person name="Salamov A."/>
            <person name="Andreopoulos B."/>
            <person name="Baker S."/>
            <person name="Barry K."/>
            <person name="Bills G."/>
            <person name="Bluhm B."/>
            <person name="Cannon C."/>
            <person name="Castanera R."/>
            <person name="Culley D."/>
            <person name="Daum C."/>
            <person name="Ezra D."/>
            <person name="Gonzalez J."/>
            <person name="Henrissat B."/>
            <person name="Kuo A."/>
            <person name="Liang C."/>
            <person name="Lipzen A."/>
            <person name="Lutzoni F."/>
            <person name="Magnuson J."/>
            <person name="Mondo S."/>
            <person name="Nolan M."/>
            <person name="Ohm R."/>
            <person name="Pangilinan J."/>
            <person name="Park H.-J."/>
            <person name="Ramirez L."/>
            <person name="Alfaro M."/>
            <person name="Sun H."/>
            <person name="Tritt A."/>
            <person name="Yoshinaga Y."/>
            <person name="Zwiers L.-H."/>
            <person name="Turgeon B."/>
            <person name="Goodwin S."/>
            <person name="Spatafora J."/>
            <person name="Crous P."/>
            <person name="Grigoriev I."/>
        </authorList>
    </citation>
    <scope>NUCLEOTIDE SEQUENCE</scope>
    <source>
        <strain evidence="3">CBS 133067</strain>
    </source>
</reference>
<organism evidence="3 4">
    <name type="scientific">Rhizodiscina lignyota</name>
    <dbReference type="NCBI Taxonomy" id="1504668"/>
    <lineage>
        <taxon>Eukaryota</taxon>
        <taxon>Fungi</taxon>
        <taxon>Dikarya</taxon>
        <taxon>Ascomycota</taxon>
        <taxon>Pezizomycotina</taxon>
        <taxon>Dothideomycetes</taxon>
        <taxon>Pleosporomycetidae</taxon>
        <taxon>Aulographales</taxon>
        <taxon>Rhizodiscinaceae</taxon>
        <taxon>Rhizodiscina</taxon>
    </lineage>
</organism>
<dbReference type="AlphaFoldDB" id="A0A9P4M4W7"/>
<evidence type="ECO:0000313" key="4">
    <source>
        <dbReference type="Proteomes" id="UP000799772"/>
    </source>
</evidence>
<feature type="domain" description="Heterokaryon incompatibility" evidence="2">
    <location>
        <begin position="68"/>
        <end position="220"/>
    </location>
</feature>
<comment type="caution">
    <text evidence="3">The sequence shown here is derived from an EMBL/GenBank/DDBJ whole genome shotgun (WGS) entry which is preliminary data.</text>
</comment>
<evidence type="ECO:0000256" key="1">
    <source>
        <dbReference type="SAM" id="MobiDB-lite"/>
    </source>
</evidence>
<dbReference type="Pfam" id="PF06985">
    <property type="entry name" value="HET"/>
    <property type="match status" value="1"/>
</dbReference>
<dbReference type="PANTHER" id="PTHR24148">
    <property type="entry name" value="ANKYRIN REPEAT DOMAIN-CONTAINING PROTEIN 39 HOMOLOG-RELATED"/>
    <property type="match status" value="1"/>
</dbReference>
<evidence type="ECO:0000259" key="2">
    <source>
        <dbReference type="Pfam" id="PF06985"/>
    </source>
</evidence>
<dbReference type="InterPro" id="IPR052895">
    <property type="entry name" value="HetReg/Transcr_Mod"/>
</dbReference>
<evidence type="ECO:0000313" key="3">
    <source>
        <dbReference type="EMBL" id="KAF2093234.1"/>
    </source>
</evidence>
<proteinExistence type="predicted"/>
<name>A0A9P4M4W7_9PEZI</name>
<dbReference type="Pfam" id="PF26639">
    <property type="entry name" value="Het-6_barrel"/>
    <property type="match status" value="1"/>
</dbReference>
<dbReference type="EMBL" id="ML978139">
    <property type="protein sequence ID" value="KAF2093234.1"/>
    <property type="molecule type" value="Genomic_DNA"/>
</dbReference>
<dbReference type="OrthoDB" id="2157530at2759"/>
<keyword evidence="4" id="KW-1185">Reference proteome</keyword>
<feature type="region of interest" description="Disordered" evidence="1">
    <location>
        <begin position="1"/>
        <end position="27"/>
    </location>
</feature>
<protein>
    <recommendedName>
        <fullName evidence="2">Heterokaryon incompatibility domain-containing protein</fullName>
    </recommendedName>
</protein>
<gene>
    <name evidence="3" type="ORF">NA57DRAFT_81571</name>
</gene>
<accession>A0A9P4M4W7</accession>